<evidence type="ECO:0000313" key="1">
    <source>
        <dbReference type="EMBL" id="CAI9932348.1"/>
    </source>
</evidence>
<gene>
    <name evidence="2" type="ORF">HINF_LOCUS19610</name>
    <name evidence="1" type="ORF">HINF_LOCUS19993</name>
</gene>
<proteinExistence type="predicted"/>
<reference evidence="2 3" key="2">
    <citation type="submission" date="2024-07" db="EMBL/GenBank/DDBJ databases">
        <authorList>
            <person name="Akdeniz Z."/>
        </authorList>
    </citation>
    <scope>NUCLEOTIDE SEQUENCE [LARGE SCALE GENOMIC DNA]</scope>
</reference>
<comment type="caution">
    <text evidence="1">The sequence shown here is derived from an EMBL/GenBank/DDBJ whole genome shotgun (WGS) entry which is preliminary data.</text>
</comment>
<sequence length="316" mass="37790">MYVRLKDNDNNQLHLQVYDSFVSVFSQPLYENVKQNTQWRLQSVQNGWATISKASFDDYLSILFSLFISKSKSIRQCWKDAGSLMNTLETEDNMYYEYWNDIHQNICYGSFSGDLTYNSDNQTESLCRARSFSNMLQQQRNNTIHKTDNSQIIYLNYELTNDENKTQLINYPFISENWMSQKFVFFMRNVLINSFKLFKQTFPLKYMVTELFIQTLIEEIQNRKRKYQDRHQRYQTVIPREPAVKPKHVIEYFKNHHRSKVSVSGRKCISCHCKYSINGCSCHKTHAYCKECYQVHIDELRTSQLFSCVKRNNSYK</sequence>
<name>A0AA86P629_9EUKA</name>
<dbReference type="Proteomes" id="UP001642409">
    <property type="component" value="Unassembled WGS sequence"/>
</dbReference>
<dbReference type="EMBL" id="CAXDID020000052">
    <property type="protein sequence ID" value="CAL6005684.1"/>
    <property type="molecule type" value="Genomic_DNA"/>
</dbReference>
<dbReference type="EMBL" id="CATOUU010000517">
    <property type="protein sequence ID" value="CAI9932348.1"/>
    <property type="molecule type" value="Genomic_DNA"/>
</dbReference>
<accession>A0AA86P629</accession>
<organism evidence="1">
    <name type="scientific">Hexamita inflata</name>
    <dbReference type="NCBI Taxonomy" id="28002"/>
    <lineage>
        <taxon>Eukaryota</taxon>
        <taxon>Metamonada</taxon>
        <taxon>Diplomonadida</taxon>
        <taxon>Hexamitidae</taxon>
        <taxon>Hexamitinae</taxon>
        <taxon>Hexamita</taxon>
    </lineage>
</organism>
<evidence type="ECO:0000313" key="3">
    <source>
        <dbReference type="Proteomes" id="UP001642409"/>
    </source>
</evidence>
<keyword evidence="3" id="KW-1185">Reference proteome</keyword>
<protein>
    <submittedName>
        <fullName evidence="2">Hypothetical_protein</fullName>
    </submittedName>
</protein>
<evidence type="ECO:0000313" key="2">
    <source>
        <dbReference type="EMBL" id="CAL6005684.1"/>
    </source>
</evidence>
<dbReference type="AlphaFoldDB" id="A0AA86P629"/>
<reference evidence="1" key="1">
    <citation type="submission" date="2023-06" db="EMBL/GenBank/DDBJ databases">
        <authorList>
            <person name="Kurt Z."/>
        </authorList>
    </citation>
    <scope>NUCLEOTIDE SEQUENCE</scope>
</reference>